<gene>
    <name evidence="3" type="ORF">GE061_006975</name>
</gene>
<dbReference type="GO" id="GO:0005576">
    <property type="term" value="C:extracellular region"/>
    <property type="evidence" value="ECO:0007669"/>
    <property type="project" value="UniProtKB-SubCell"/>
</dbReference>
<dbReference type="InterPro" id="IPR035940">
    <property type="entry name" value="CAP_sf"/>
</dbReference>
<accession>A0A6A4IJ28</accession>
<organism evidence="3 4">
    <name type="scientific">Apolygus lucorum</name>
    <name type="common">Small green plant bug</name>
    <name type="synonym">Lygocoris lucorum</name>
    <dbReference type="NCBI Taxonomy" id="248454"/>
    <lineage>
        <taxon>Eukaryota</taxon>
        <taxon>Metazoa</taxon>
        <taxon>Ecdysozoa</taxon>
        <taxon>Arthropoda</taxon>
        <taxon>Hexapoda</taxon>
        <taxon>Insecta</taxon>
        <taxon>Pterygota</taxon>
        <taxon>Neoptera</taxon>
        <taxon>Paraneoptera</taxon>
        <taxon>Hemiptera</taxon>
        <taxon>Heteroptera</taxon>
        <taxon>Panheteroptera</taxon>
        <taxon>Cimicomorpha</taxon>
        <taxon>Miridae</taxon>
        <taxon>Mirini</taxon>
        <taxon>Apolygus</taxon>
    </lineage>
</organism>
<dbReference type="Pfam" id="PF00188">
    <property type="entry name" value="CAP"/>
    <property type="match status" value="2"/>
</dbReference>
<dbReference type="Gene3D" id="3.40.33.10">
    <property type="entry name" value="CAP"/>
    <property type="match status" value="2"/>
</dbReference>
<dbReference type="PRINTS" id="PR00837">
    <property type="entry name" value="V5TPXLIKE"/>
</dbReference>
<dbReference type="InterPro" id="IPR014044">
    <property type="entry name" value="CAP_dom"/>
</dbReference>
<reference evidence="3" key="1">
    <citation type="journal article" date="2021" name="Mol. Ecol. Resour.">
        <title>Apolygus lucorum genome provides insights into omnivorousness and mesophyll feeding.</title>
        <authorList>
            <person name="Liu Y."/>
            <person name="Liu H."/>
            <person name="Wang H."/>
            <person name="Huang T."/>
            <person name="Liu B."/>
            <person name="Yang B."/>
            <person name="Yin L."/>
            <person name="Li B."/>
            <person name="Zhang Y."/>
            <person name="Zhang S."/>
            <person name="Jiang F."/>
            <person name="Zhang X."/>
            <person name="Ren Y."/>
            <person name="Wang B."/>
            <person name="Wang S."/>
            <person name="Lu Y."/>
            <person name="Wu K."/>
            <person name="Fan W."/>
            <person name="Wang G."/>
        </authorList>
    </citation>
    <scope>NUCLEOTIDE SEQUENCE</scope>
    <source>
        <strain evidence="3">12Hb</strain>
    </source>
</reference>
<dbReference type="InterPro" id="IPR001283">
    <property type="entry name" value="CRISP-related"/>
</dbReference>
<name>A0A6A4IJ28_APOLU</name>
<comment type="caution">
    <text evidence="3">The sequence shown here is derived from an EMBL/GenBank/DDBJ whole genome shotgun (WGS) entry which is preliminary data.</text>
</comment>
<sequence>MNPAHTMCLYTSFDSMNLNCSDYNQIPPAALKSTILDKHNSLRNDYSRHGWRKSEFQVPNMLALDWDHELADVAARWAWQCPYDEDDFRDVDRFKVANTVGILSSTLHHFPDLENVWETLIEGNRTFHELRSHRRWEPHGTLKSAFRPDEPLTLLTNPYFKHVGCAGARYQQIVGDVLEHRTILVCNYGPLDSPYRSIQPSGPPCSRCPSATTCHSNSSYPNLCFENLKVHNHRHRPEVLFMNTPNGTDSRSAEKQEPEQEYSGGGEYYSGGEYGGEGGEYQSGDYYDEAFLNFTARYCDELCNNGEQHTLCKYKGPTDEFSEVNSLMGDDMREIILNQHNFVRDTFARGYWELVDKEPDSNDLTSTKLPLAANMREMQWNDELELIAKMWTEQCKPTKDLCRDAFLYSDTERTYISQLIDVTNWTGRDGDFPSVESSFYNWYNTYSYFTADKISPYTDPKDPEKNYKSFAQIIWADSYMIGCAMTMCRNSNTTNSLIITACNYGPGGVIVGRNVYTKGGPCTVCHLINRTSMGGMFCSLEFSSLCSGTTMPPFIQCIVLVFLSVLGFKMALQ</sequence>
<dbReference type="OrthoDB" id="43654at2759"/>
<evidence type="ECO:0000256" key="1">
    <source>
        <dbReference type="SAM" id="MobiDB-lite"/>
    </source>
</evidence>
<evidence type="ECO:0000259" key="2">
    <source>
        <dbReference type="SMART" id="SM00198"/>
    </source>
</evidence>
<dbReference type="EMBL" id="WIXP02000015">
    <property type="protein sequence ID" value="KAF6198952.1"/>
    <property type="molecule type" value="Genomic_DNA"/>
</dbReference>
<dbReference type="SUPFAM" id="SSF55797">
    <property type="entry name" value="PR-1-like"/>
    <property type="match status" value="2"/>
</dbReference>
<dbReference type="CDD" id="cd05380">
    <property type="entry name" value="CAP_euk"/>
    <property type="match status" value="2"/>
</dbReference>
<feature type="compositionally biased region" description="Gly residues" evidence="1">
    <location>
        <begin position="263"/>
        <end position="275"/>
    </location>
</feature>
<dbReference type="AlphaFoldDB" id="A0A6A4IJ28"/>
<feature type="region of interest" description="Disordered" evidence="1">
    <location>
        <begin position="242"/>
        <end position="275"/>
    </location>
</feature>
<dbReference type="PANTHER" id="PTHR10334">
    <property type="entry name" value="CYSTEINE-RICH SECRETORY PROTEIN-RELATED"/>
    <property type="match status" value="1"/>
</dbReference>
<dbReference type="Proteomes" id="UP000466442">
    <property type="component" value="Unassembled WGS sequence"/>
</dbReference>
<proteinExistence type="predicted"/>
<keyword evidence="4" id="KW-1185">Reference proteome</keyword>
<evidence type="ECO:0000313" key="3">
    <source>
        <dbReference type="EMBL" id="KAF6198952.1"/>
    </source>
</evidence>
<feature type="domain" description="SCP" evidence="2">
    <location>
        <begin position="331"/>
        <end position="512"/>
    </location>
</feature>
<dbReference type="SMART" id="SM00198">
    <property type="entry name" value="SCP"/>
    <property type="match status" value="1"/>
</dbReference>
<protein>
    <recommendedName>
        <fullName evidence="2">SCP domain-containing protein</fullName>
    </recommendedName>
</protein>
<evidence type="ECO:0000313" key="4">
    <source>
        <dbReference type="Proteomes" id="UP000466442"/>
    </source>
</evidence>